<evidence type="ECO:0000313" key="2">
    <source>
        <dbReference type="EMBL" id="MFD2160000.1"/>
    </source>
</evidence>
<dbReference type="EMBL" id="JBHUJB010000061">
    <property type="protein sequence ID" value="MFD2160000.1"/>
    <property type="molecule type" value="Genomic_DNA"/>
</dbReference>
<keyword evidence="1" id="KW-0732">Signal</keyword>
<dbReference type="RefSeq" id="WP_377088963.1">
    <property type="nucleotide sequence ID" value="NZ_JBHSJL010000014.1"/>
</dbReference>
<dbReference type="InterPro" id="IPR032675">
    <property type="entry name" value="LRR_dom_sf"/>
</dbReference>
<comment type="caution">
    <text evidence="2">The sequence shown here is derived from an EMBL/GenBank/DDBJ whole genome shotgun (WGS) entry which is preliminary data.</text>
</comment>
<dbReference type="PANTHER" id="PTHR45661">
    <property type="entry name" value="SURFACE ANTIGEN"/>
    <property type="match status" value="1"/>
</dbReference>
<dbReference type="Proteomes" id="UP001597389">
    <property type="component" value="Unassembled WGS sequence"/>
</dbReference>
<gene>
    <name evidence="2" type="ORF">ACFSW8_13920</name>
</gene>
<proteinExistence type="predicted"/>
<name>A0ABW4ZE66_9BACT</name>
<dbReference type="Gene3D" id="3.80.10.10">
    <property type="entry name" value="Ribonuclease Inhibitor"/>
    <property type="match status" value="5"/>
</dbReference>
<protein>
    <submittedName>
        <fullName evidence="2">Leucine-rich repeat protein</fullName>
    </submittedName>
</protein>
<dbReference type="InterPro" id="IPR026906">
    <property type="entry name" value="LRR_5"/>
</dbReference>
<reference evidence="3" key="1">
    <citation type="journal article" date="2019" name="Int. J. Syst. Evol. Microbiol.">
        <title>The Global Catalogue of Microorganisms (GCM) 10K type strain sequencing project: providing services to taxonomists for standard genome sequencing and annotation.</title>
        <authorList>
            <consortium name="The Broad Institute Genomics Platform"/>
            <consortium name="The Broad Institute Genome Sequencing Center for Infectious Disease"/>
            <person name="Wu L."/>
            <person name="Ma J."/>
        </authorList>
    </citation>
    <scope>NUCLEOTIDE SEQUENCE [LARGE SCALE GENOMIC DNA]</scope>
    <source>
        <strain evidence="3">CCUG 57942</strain>
    </source>
</reference>
<dbReference type="SUPFAM" id="SSF52058">
    <property type="entry name" value="L domain-like"/>
    <property type="match status" value="2"/>
</dbReference>
<keyword evidence="3" id="KW-1185">Reference proteome</keyword>
<accession>A0ABW4ZE66</accession>
<dbReference type="PANTHER" id="PTHR45661:SF3">
    <property type="entry name" value="IG-LIKE DOMAIN-CONTAINING PROTEIN"/>
    <property type="match status" value="1"/>
</dbReference>
<dbReference type="Pfam" id="PF13306">
    <property type="entry name" value="LRR_5"/>
    <property type="match status" value="3"/>
</dbReference>
<evidence type="ECO:0000256" key="1">
    <source>
        <dbReference type="SAM" id="SignalP"/>
    </source>
</evidence>
<evidence type="ECO:0000313" key="3">
    <source>
        <dbReference type="Proteomes" id="UP001597389"/>
    </source>
</evidence>
<feature type="signal peptide" evidence="1">
    <location>
        <begin position="1"/>
        <end position="17"/>
    </location>
</feature>
<organism evidence="2 3">
    <name type="scientific">Rubritalea tangerina</name>
    <dbReference type="NCBI Taxonomy" id="430798"/>
    <lineage>
        <taxon>Bacteria</taxon>
        <taxon>Pseudomonadati</taxon>
        <taxon>Verrucomicrobiota</taxon>
        <taxon>Verrucomicrobiia</taxon>
        <taxon>Verrucomicrobiales</taxon>
        <taxon>Rubritaleaceae</taxon>
        <taxon>Rubritalea</taxon>
    </lineage>
</organism>
<feature type="chain" id="PRO_5047383976" evidence="1">
    <location>
        <begin position="18"/>
        <end position="653"/>
    </location>
</feature>
<sequence length="653" mass="70025">MKALSLLYCLITATLFAADANLLTYTDDGSEVTITGLPTTEAGELIIPDTLGTPALPVTSIADNAFEDCDLLTSITIPSSVTSIGASSFRGCDELLTLNLNEGLVEIGNHAFFDCLKLQSVTLPSTVRTIGTHAFQNCVAMTGLTLNDGLETIKERAFYNCTSITHVEVPSSVTTMQTRTFRGCVNLKTAVINANISSLPTRIFIHCDLLESVEFASNITKISDQAFNGCDSLASLFFKGDEPEIGGADNFLDVPSTLKFYHYNTAANWDTTFAGFTTVSFSNGTPPYHYTFTDDGSEVTITGHNASLSGALVIPDTINGLPVTAIGASAFFECSSITSAQFPDNLTDLGTSSFYKCSNLTSINFPQHLNTIPENCFRDCNFGTLEIPAHITHLGKSCFERSNIKELTLNDGLEVIGQYAFAELLDTDLTIPGSVVTFGEQVLYDSQVQYLTLEEGITEIQENAFNYSDDLIAVYLPSTITSLGGGVFTENSYLEFVSFRGTPPALNDQKPTNFADVASGFTIYVKDPNNNLGWSSTYDVINTLSYSNGILPHYLSYNSSGATITIYDCDSSYAGALVIPDSIGGRNVTVIGTNAFFDCDLITSVTMGSNITTIGSNAFKDCALLNTATISDSLLGLANGCFTNCPELTTAQN</sequence>
<dbReference type="InterPro" id="IPR053139">
    <property type="entry name" value="Surface_bspA-like"/>
</dbReference>